<evidence type="ECO:0000256" key="4">
    <source>
        <dbReference type="ARBA" id="ARBA00022519"/>
    </source>
</evidence>
<protein>
    <submittedName>
        <fullName evidence="10">YeeE/YedE family protein</fullName>
    </submittedName>
</protein>
<evidence type="ECO:0000313" key="11">
    <source>
        <dbReference type="Proteomes" id="UP001596501"/>
    </source>
</evidence>
<feature type="transmembrane region" description="Helical" evidence="9">
    <location>
        <begin position="179"/>
        <end position="196"/>
    </location>
</feature>
<dbReference type="PANTHER" id="PTHR30574">
    <property type="entry name" value="INNER MEMBRANE PROTEIN YEDE"/>
    <property type="match status" value="1"/>
</dbReference>
<name>A0ABW2QM66_9BURK</name>
<keyword evidence="5 9" id="KW-0812">Transmembrane</keyword>
<evidence type="ECO:0000256" key="5">
    <source>
        <dbReference type="ARBA" id="ARBA00022692"/>
    </source>
</evidence>
<feature type="transmembrane region" description="Helical" evidence="9">
    <location>
        <begin position="203"/>
        <end position="222"/>
    </location>
</feature>
<evidence type="ECO:0000256" key="2">
    <source>
        <dbReference type="ARBA" id="ARBA00022448"/>
    </source>
</evidence>
<organism evidence="10 11">
    <name type="scientific">Hydrogenophaga atypica</name>
    <dbReference type="NCBI Taxonomy" id="249409"/>
    <lineage>
        <taxon>Bacteria</taxon>
        <taxon>Pseudomonadati</taxon>
        <taxon>Pseudomonadota</taxon>
        <taxon>Betaproteobacteria</taxon>
        <taxon>Burkholderiales</taxon>
        <taxon>Comamonadaceae</taxon>
        <taxon>Hydrogenophaga</taxon>
    </lineage>
</organism>
<accession>A0ABW2QM66</accession>
<dbReference type="InterPro" id="IPR007272">
    <property type="entry name" value="Sulf_transp_TsuA/YedE"/>
</dbReference>
<feature type="transmembrane region" description="Helical" evidence="9">
    <location>
        <begin position="12"/>
        <end position="33"/>
    </location>
</feature>
<evidence type="ECO:0000256" key="1">
    <source>
        <dbReference type="ARBA" id="ARBA00004429"/>
    </source>
</evidence>
<feature type="transmembrane region" description="Helical" evidence="9">
    <location>
        <begin position="314"/>
        <end position="335"/>
    </location>
</feature>
<dbReference type="Proteomes" id="UP001596501">
    <property type="component" value="Unassembled WGS sequence"/>
</dbReference>
<proteinExistence type="inferred from homology"/>
<dbReference type="EMBL" id="JBHTCA010000016">
    <property type="protein sequence ID" value="MFC7410525.1"/>
    <property type="molecule type" value="Genomic_DNA"/>
</dbReference>
<keyword evidence="4" id="KW-0997">Cell inner membrane</keyword>
<dbReference type="RefSeq" id="WP_382225727.1">
    <property type="nucleotide sequence ID" value="NZ_JBHTCA010000016.1"/>
</dbReference>
<evidence type="ECO:0000256" key="7">
    <source>
        <dbReference type="ARBA" id="ARBA00023136"/>
    </source>
</evidence>
<comment type="similarity">
    <text evidence="8">Belongs to the TsuA/YedE (TC 9.B.102) family.</text>
</comment>
<feature type="transmembrane region" description="Helical" evidence="9">
    <location>
        <begin position="119"/>
        <end position="138"/>
    </location>
</feature>
<comment type="caution">
    <text evidence="10">The sequence shown here is derived from an EMBL/GenBank/DDBJ whole genome shotgun (WGS) entry which is preliminary data.</text>
</comment>
<feature type="transmembrane region" description="Helical" evidence="9">
    <location>
        <begin position="273"/>
        <end position="294"/>
    </location>
</feature>
<dbReference type="Pfam" id="PF04143">
    <property type="entry name" value="Sulf_transp"/>
    <property type="match status" value="1"/>
</dbReference>
<keyword evidence="6 9" id="KW-1133">Transmembrane helix</keyword>
<keyword evidence="3" id="KW-1003">Cell membrane</keyword>
<keyword evidence="7 9" id="KW-0472">Membrane</keyword>
<reference evidence="11" key="1">
    <citation type="journal article" date="2019" name="Int. J. Syst. Evol. Microbiol.">
        <title>The Global Catalogue of Microorganisms (GCM) 10K type strain sequencing project: providing services to taxonomists for standard genome sequencing and annotation.</title>
        <authorList>
            <consortium name="The Broad Institute Genomics Platform"/>
            <consortium name="The Broad Institute Genome Sequencing Center for Infectious Disease"/>
            <person name="Wu L."/>
            <person name="Ma J."/>
        </authorList>
    </citation>
    <scope>NUCLEOTIDE SEQUENCE [LARGE SCALE GENOMIC DNA]</scope>
    <source>
        <strain evidence="11">CGMCC 1.12371</strain>
    </source>
</reference>
<evidence type="ECO:0000256" key="8">
    <source>
        <dbReference type="ARBA" id="ARBA00035655"/>
    </source>
</evidence>
<feature type="transmembrane region" description="Helical" evidence="9">
    <location>
        <begin position="54"/>
        <end position="74"/>
    </location>
</feature>
<evidence type="ECO:0000256" key="6">
    <source>
        <dbReference type="ARBA" id="ARBA00022989"/>
    </source>
</evidence>
<dbReference type="PANTHER" id="PTHR30574:SF1">
    <property type="entry name" value="SULPHUR TRANSPORT DOMAIN-CONTAINING PROTEIN"/>
    <property type="match status" value="1"/>
</dbReference>
<sequence>MEIADFDLLKSQVLWAAFVVSALFGVIAQRTHFCTMGAISDIVNMGDWTRMRMWGLAVGVAVLGFAFMVWLGWIDPTKTIYASGRVIWLSALVGGALFGLGMVLASGCGSKTLVRIGGGSLKSLVVFVVMGVASFATLRGVTAVLRNETVDQVAFDLAPGSGLPQLLAAASGWSATHTTLWLGLAVGGLLVMWAVLGKGFCTADNLLAGVGIGGTVAAMWWVSGRLGFVAEHPETLEAVYLASNSGRMESLTFTAPMAYALDWLMFFSDRSKVLTLGVVSVAGVVLGAFVHALLTRSFRWEGFRDTRDTALHLAGAVCMGVGGVTAMGCTVGQGLSGLSTLSVTSFIAVLGIVAGALAGFRFQLWLLERD</sequence>
<gene>
    <name evidence="10" type="ORF">ACFQPB_16790</name>
</gene>
<feature type="transmembrane region" description="Helical" evidence="9">
    <location>
        <begin position="86"/>
        <end position="107"/>
    </location>
</feature>
<evidence type="ECO:0000256" key="9">
    <source>
        <dbReference type="SAM" id="Phobius"/>
    </source>
</evidence>
<comment type="subcellular location">
    <subcellularLocation>
        <location evidence="1">Cell inner membrane</location>
        <topology evidence="1">Multi-pass membrane protein</topology>
    </subcellularLocation>
</comment>
<evidence type="ECO:0000256" key="3">
    <source>
        <dbReference type="ARBA" id="ARBA00022475"/>
    </source>
</evidence>
<keyword evidence="2" id="KW-0813">Transport</keyword>
<keyword evidence="11" id="KW-1185">Reference proteome</keyword>
<evidence type="ECO:0000313" key="10">
    <source>
        <dbReference type="EMBL" id="MFC7410525.1"/>
    </source>
</evidence>
<feature type="transmembrane region" description="Helical" evidence="9">
    <location>
        <begin position="341"/>
        <end position="360"/>
    </location>
</feature>